<accession>A0A4S4BMD0</accession>
<name>A0A4S4BMD0_9BACI</name>
<evidence type="ECO:0000313" key="2">
    <source>
        <dbReference type="Proteomes" id="UP000310334"/>
    </source>
</evidence>
<dbReference type="AlphaFoldDB" id="A0A4S4BMD0"/>
<reference evidence="1 2" key="1">
    <citation type="submission" date="2019-04" db="EMBL/GenBank/DDBJ databases">
        <title>Bacillus sediminilitoris sp. nov., isolated from a tidal flat sediment on the East China Sea.</title>
        <authorList>
            <person name="Wei Y."/>
            <person name="Mao H."/>
            <person name="Fang J."/>
        </authorList>
    </citation>
    <scope>NUCLEOTIDE SEQUENCE [LARGE SCALE GENOMIC DNA]</scope>
    <source>
        <strain evidence="1 2">DSL-17</strain>
    </source>
</reference>
<gene>
    <name evidence="1" type="ORF">E6W99_22385</name>
</gene>
<dbReference type="OrthoDB" id="2894333at2"/>
<proteinExistence type="predicted"/>
<dbReference type="EMBL" id="SSNT01000023">
    <property type="protein sequence ID" value="THF75962.1"/>
    <property type="molecule type" value="Genomic_DNA"/>
</dbReference>
<evidence type="ECO:0008006" key="3">
    <source>
        <dbReference type="Google" id="ProtNLM"/>
    </source>
</evidence>
<comment type="caution">
    <text evidence="1">The sequence shown here is derived from an EMBL/GenBank/DDBJ whole genome shotgun (WGS) entry which is preliminary data.</text>
</comment>
<protein>
    <recommendedName>
        <fullName evidence="3">YodL-like protein</fullName>
    </recommendedName>
</protein>
<keyword evidence="2" id="KW-1185">Reference proteome</keyword>
<evidence type="ECO:0000313" key="1">
    <source>
        <dbReference type="EMBL" id="THF75962.1"/>
    </source>
</evidence>
<organism evidence="1 2">
    <name type="scientific">Metabacillus sediminilitoris</name>
    <dbReference type="NCBI Taxonomy" id="2567941"/>
    <lineage>
        <taxon>Bacteria</taxon>
        <taxon>Bacillati</taxon>
        <taxon>Bacillota</taxon>
        <taxon>Bacilli</taxon>
        <taxon>Bacillales</taxon>
        <taxon>Bacillaceae</taxon>
        <taxon>Metabacillus</taxon>
    </lineage>
</organism>
<dbReference type="Proteomes" id="UP000310334">
    <property type="component" value="Unassembled WGS sequence"/>
</dbReference>
<sequence length="103" mass="12386">MVYTLLVNKRIQTYDITIFQTPNFGEKKGYQNVYRNYFKGNGHQDVLKKIFKTFNVADRMPVDYNARYICTGDIVLIDEGKKGQFYYKLFPEDWKRINRINVR</sequence>